<keyword evidence="3 9" id="KW-0963">Cytoplasm</keyword>
<comment type="function">
    <text evidence="9">Hydrolyzes ATP, and can also hydrolyze GTP with lower efficiency. Has lower affinity for GTP.</text>
</comment>
<keyword evidence="7 9" id="KW-0067">ATP-binding</keyword>
<evidence type="ECO:0000256" key="3">
    <source>
        <dbReference type="ARBA" id="ARBA00022490"/>
    </source>
</evidence>
<dbReference type="GO" id="GO:0006950">
    <property type="term" value="P:response to stress"/>
    <property type="evidence" value="ECO:0007669"/>
    <property type="project" value="UniProtKB-ARBA"/>
</dbReference>
<evidence type="ECO:0000256" key="5">
    <source>
        <dbReference type="ARBA" id="ARBA00022741"/>
    </source>
</evidence>
<name>A0A183SS17_SCHSO</name>
<evidence type="ECO:0000313" key="13">
    <source>
        <dbReference type="Proteomes" id="UP000275846"/>
    </source>
</evidence>
<dbReference type="SUPFAM" id="SSF81271">
    <property type="entry name" value="TGS-like"/>
    <property type="match status" value="1"/>
</dbReference>
<dbReference type="GO" id="GO:0016887">
    <property type="term" value="F:ATP hydrolysis activity"/>
    <property type="evidence" value="ECO:0007669"/>
    <property type="project" value="UniProtKB-UniRule"/>
</dbReference>
<keyword evidence="6 9" id="KW-0378">Hydrolase</keyword>
<dbReference type="PANTHER" id="PTHR23305">
    <property type="entry name" value="OBG GTPASE FAMILY"/>
    <property type="match status" value="1"/>
</dbReference>
<dbReference type="CDD" id="cd01900">
    <property type="entry name" value="YchF"/>
    <property type="match status" value="1"/>
</dbReference>
<dbReference type="PROSITE" id="PS51710">
    <property type="entry name" value="G_OBG"/>
    <property type="match status" value="1"/>
</dbReference>
<sequence>MWSPLDIPVTPYYSCNPQEMSKKKGDVPPKSVLLGRVGTNLKCGIVGLPNVGFVALFVFGLPSYRKSTFFNVLTKSAVSAANFPFCTIDPNESRVTVPDPRFDWLCEYHNPVSRVPAYLNIVDIAGLVKGAHEGAGLGNAFLSHIKSVDALIHMLRVFSDPDVSHVEGDINPIRDLAIIEEELRLKDEEYVIAQWEKLEKAVVRGGDKKQKPDFDCITKAKELLCERKTGIRFGDWSPTEIEVLNHHLFLTAKPMIYLVNMSEKDYFRKKNKWLAPIKEWVDAHDPGATIIPFSADFELRFVEMSPEEQEALHKEMPGVTSALSKIIQTGYKTLQLIYFFTCGKDEVKAWTIQKNTKAPQAAGRIHSDMEKGFIMAEVMSFEDFKTEGSEAACKLAGKYRQKGREYVVQDGDIIFFKFNAGAGLQSKKK</sequence>
<feature type="binding site" evidence="9">
    <location>
        <position position="261"/>
    </location>
    <ligand>
        <name>ATP</name>
        <dbReference type="ChEBI" id="CHEBI:30616"/>
    </ligand>
</feature>
<dbReference type="FunFam" id="1.10.150.300:FF:000003">
    <property type="entry name" value="Obg-like ATPase 1"/>
    <property type="match status" value="1"/>
</dbReference>
<comment type="similarity">
    <text evidence="9">Belongs to the TRAFAC class OBG-HflX-like GTPase superfamily. OBG GTPase family. YchF/OLA1 subfamily.</text>
</comment>
<evidence type="ECO:0000256" key="9">
    <source>
        <dbReference type="HAMAP-Rule" id="MF_03167"/>
    </source>
</evidence>
<dbReference type="PANTHER" id="PTHR23305:SF11">
    <property type="entry name" value="OBG-LIKE ATPASE 1"/>
    <property type="match status" value="1"/>
</dbReference>
<evidence type="ECO:0000256" key="4">
    <source>
        <dbReference type="ARBA" id="ARBA00022723"/>
    </source>
</evidence>
<dbReference type="Gene3D" id="3.10.20.30">
    <property type="match status" value="1"/>
</dbReference>
<keyword evidence="5 9" id="KW-0547">Nucleotide-binding</keyword>
<dbReference type="AlphaFoldDB" id="A0A183SS17"/>
<dbReference type="HAMAP" id="MF_00944">
    <property type="entry name" value="YchF_OLA1_ATPase"/>
    <property type="match status" value="1"/>
</dbReference>
<keyword evidence="13" id="KW-1185">Reference proteome</keyword>
<evidence type="ECO:0000256" key="6">
    <source>
        <dbReference type="ARBA" id="ARBA00022801"/>
    </source>
</evidence>
<dbReference type="InterPro" id="IPR012675">
    <property type="entry name" value="Beta-grasp_dom_sf"/>
</dbReference>
<dbReference type="GO" id="GO:0046872">
    <property type="term" value="F:metal ion binding"/>
    <property type="evidence" value="ECO:0007669"/>
    <property type="project" value="UniProtKB-KW"/>
</dbReference>
<dbReference type="NCBIfam" id="TIGR00092">
    <property type="entry name" value="redox-regulated ATPase YchF"/>
    <property type="match status" value="1"/>
</dbReference>
<dbReference type="InterPro" id="IPR004396">
    <property type="entry name" value="ATPase_YchF/OLA1"/>
</dbReference>
<accession>A0A183SS17</accession>
<dbReference type="InterPro" id="IPR012676">
    <property type="entry name" value="TGS-like"/>
</dbReference>
<dbReference type="PROSITE" id="PS51880">
    <property type="entry name" value="TGS"/>
    <property type="match status" value="1"/>
</dbReference>
<evidence type="ECO:0000256" key="8">
    <source>
        <dbReference type="ARBA" id="ARBA00022842"/>
    </source>
</evidence>
<dbReference type="Gene3D" id="3.40.50.300">
    <property type="entry name" value="P-loop containing nucleotide triphosphate hydrolases"/>
    <property type="match status" value="1"/>
</dbReference>
<gene>
    <name evidence="12" type="ORF">SSLN_LOCUS7015</name>
</gene>
<dbReference type="GO" id="GO:0043023">
    <property type="term" value="F:ribosomal large subunit binding"/>
    <property type="evidence" value="ECO:0007669"/>
    <property type="project" value="UniProtKB-UniRule"/>
</dbReference>
<organism evidence="14">
    <name type="scientific">Schistocephalus solidus</name>
    <name type="common">Tapeworm</name>
    <dbReference type="NCBI Taxonomy" id="70667"/>
    <lineage>
        <taxon>Eukaryota</taxon>
        <taxon>Metazoa</taxon>
        <taxon>Spiralia</taxon>
        <taxon>Lophotrochozoa</taxon>
        <taxon>Platyhelminthes</taxon>
        <taxon>Cestoda</taxon>
        <taxon>Eucestoda</taxon>
        <taxon>Diphyllobothriidea</taxon>
        <taxon>Diphyllobothriidae</taxon>
        <taxon>Schistocephalus</taxon>
    </lineage>
</organism>
<protein>
    <recommendedName>
        <fullName evidence="9">Obg-like ATPase 1</fullName>
    </recommendedName>
</protein>
<dbReference type="EMBL" id="UYSU01033948">
    <property type="protein sequence ID" value="VDL93400.1"/>
    <property type="molecule type" value="Genomic_DNA"/>
</dbReference>
<dbReference type="InterPro" id="IPR027417">
    <property type="entry name" value="P-loop_NTPase"/>
</dbReference>
<dbReference type="InterPro" id="IPR041706">
    <property type="entry name" value="YchF_N"/>
</dbReference>
<dbReference type="PRINTS" id="PR00326">
    <property type="entry name" value="GTP1OBG"/>
</dbReference>
<comment type="subcellular location">
    <subcellularLocation>
        <location evidence="2">Cytoplasm</location>
        <location evidence="2">Cytosol</location>
    </subcellularLocation>
</comment>
<comment type="cofactor">
    <cofactor evidence="1">
        <name>Mg(2+)</name>
        <dbReference type="ChEBI" id="CHEBI:18420"/>
    </cofactor>
</comment>
<reference evidence="14" key="1">
    <citation type="submission" date="2016-06" db="UniProtKB">
        <authorList>
            <consortium name="WormBaseParasite"/>
        </authorList>
    </citation>
    <scope>IDENTIFICATION</scope>
</reference>
<feature type="domain" description="OBG-type G" evidence="10">
    <location>
        <begin position="54"/>
        <end position="313"/>
    </location>
</feature>
<dbReference type="OrthoDB" id="424823at2759"/>
<evidence type="ECO:0000256" key="1">
    <source>
        <dbReference type="ARBA" id="ARBA00001946"/>
    </source>
</evidence>
<evidence type="ECO:0000256" key="7">
    <source>
        <dbReference type="ARBA" id="ARBA00022840"/>
    </source>
</evidence>
<dbReference type="Pfam" id="PF06071">
    <property type="entry name" value="YchF-GTPase_C"/>
    <property type="match status" value="1"/>
</dbReference>
<dbReference type="InterPro" id="IPR004095">
    <property type="entry name" value="TGS"/>
</dbReference>
<dbReference type="CDD" id="cd04867">
    <property type="entry name" value="TGS_YchF_OLA1"/>
    <property type="match status" value="1"/>
</dbReference>
<dbReference type="GO" id="GO:0005525">
    <property type="term" value="F:GTP binding"/>
    <property type="evidence" value="ECO:0007669"/>
    <property type="project" value="InterPro"/>
</dbReference>
<dbReference type="SUPFAM" id="SSF52540">
    <property type="entry name" value="P-loop containing nucleoside triphosphate hydrolases"/>
    <property type="match status" value="1"/>
</dbReference>
<dbReference type="GO" id="GO:0005829">
    <property type="term" value="C:cytosol"/>
    <property type="evidence" value="ECO:0007669"/>
    <property type="project" value="UniProtKB-SubCell"/>
</dbReference>
<evidence type="ECO:0000313" key="12">
    <source>
        <dbReference type="EMBL" id="VDL93400.1"/>
    </source>
</evidence>
<evidence type="ECO:0000256" key="2">
    <source>
        <dbReference type="ARBA" id="ARBA00004514"/>
    </source>
</evidence>
<dbReference type="Pfam" id="PF01926">
    <property type="entry name" value="MMR_HSR1"/>
    <property type="match status" value="1"/>
</dbReference>
<evidence type="ECO:0000313" key="14">
    <source>
        <dbReference type="WBParaSite" id="SSLN_0000723401-mRNA-1"/>
    </source>
</evidence>
<dbReference type="Gene3D" id="1.10.150.300">
    <property type="entry name" value="TGS-like domain"/>
    <property type="match status" value="1"/>
</dbReference>
<evidence type="ECO:0000259" key="11">
    <source>
        <dbReference type="PROSITE" id="PS51880"/>
    </source>
</evidence>
<dbReference type="STRING" id="70667.A0A183SS17"/>
<dbReference type="InterPro" id="IPR013029">
    <property type="entry name" value="YchF_C"/>
</dbReference>
<feature type="domain" description="TGS" evidence="11">
    <location>
        <begin position="335"/>
        <end position="418"/>
    </location>
</feature>
<dbReference type="InterPro" id="IPR031167">
    <property type="entry name" value="G_OBG"/>
</dbReference>
<reference evidence="12 13" key="2">
    <citation type="submission" date="2018-11" db="EMBL/GenBank/DDBJ databases">
        <authorList>
            <consortium name="Pathogen Informatics"/>
        </authorList>
    </citation>
    <scope>NUCLEOTIDE SEQUENCE [LARGE SCALE GENOMIC DNA]</scope>
    <source>
        <strain evidence="12 13">NST_G2</strain>
    </source>
</reference>
<dbReference type="InterPro" id="IPR006073">
    <property type="entry name" value="GTP-bd"/>
</dbReference>
<dbReference type="WBParaSite" id="SSLN_0000723401-mRNA-1">
    <property type="protein sequence ID" value="SSLN_0000723401-mRNA-1"/>
    <property type="gene ID" value="SSLN_0000723401"/>
</dbReference>
<dbReference type="GO" id="GO:0005524">
    <property type="term" value="F:ATP binding"/>
    <property type="evidence" value="ECO:0007669"/>
    <property type="project" value="UniProtKB-UniRule"/>
</dbReference>
<dbReference type="InterPro" id="IPR023192">
    <property type="entry name" value="TGS-like_dom_sf"/>
</dbReference>
<comment type="caution">
    <text evidence="9">Lacks conserved residue(s) required for the propagation of feature annotation.</text>
</comment>
<comment type="subunit">
    <text evidence="9">Monomer.</text>
</comment>
<keyword evidence="8" id="KW-0460">Magnesium</keyword>
<dbReference type="Proteomes" id="UP000275846">
    <property type="component" value="Unassembled WGS sequence"/>
</dbReference>
<evidence type="ECO:0000259" key="10">
    <source>
        <dbReference type="PROSITE" id="PS51710"/>
    </source>
</evidence>
<keyword evidence="4" id="KW-0479">Metal-binding</keyword>
<proteinExistence type="inferred from homology"/>
<dbReference type="FunFam" id="3.10.20.30:FF:000001">
    <property type="entry name" value="Ribosome-binding ATPase YchF"/>
    <property type="match status" value="1"/>
</dbReference>